<dbReference type="Proteomes" id="UP001597337">
    <property type="component" value="Unassembled WGS sequence"/>
</dbReference>
<organism evidence="1 2">
    <name type="scientific">Thiorhodococcus fuscus</name>
    <dbReference type="NCBI Taxonomy" id="527200"/>
    <lineage>
        <taxon>Bacteria</taxon>
        <taxon>Pseudomonadati</taxon>
        <taxon>Pseudomonadota</taxon>
        <taxon>Gammaproteobacteria</taxon>
        <taxon>Chromatiales</taxon>
        <taxon>Chromatiaceae</taxon>
        <taxon>Thiorhodococcus</taxon>
    </lineage>
</organism>
<dbReference type="RefSeq" id="WP_386026937.1">
    <property type="nucleotide sequence ID" value="NZ_JBHUHX010000031.1"/>
</dbReference>
<name>A0ABW4Y8Q0_9GAMM</name>
<protein>
    <submittedName>
        <fullName evidence="1">Uncharacterized protein</fullName>
    </submittedName>
</protein>
<proteinExistence type="predicted"/>
<accession>A0ABW4Y8Q0</accession>
<comment type="caution">
    <text evidence="1">The sequence shown here is derived from an EMBL/GenBank/DDBJ whole genome shotgun (WGS) entry which is preliminary data.</text>
</comment>
<gene>
    <name evidence="1" type="ORF">ACFSJC_11965</name>
</gene>
<dbReference type="EMBL" id="JBHUHX010000031">
    <property type="protein sequence ID" value="MFD2112557.1"/>
    <property type="molecule type" value="Genomic_DNA"/>
</dbReference>
<reference evidence="2" key="1">
    <citation type="journal article" date="2019" name="Int. J. Syst. Evol. Microbiol.">
        <title>The Global Catalogue of Microorganisms (GCM) 10K type strain sequencing project: providing services to taxonomists for standard genome sequencing and annotation.</title>
        <authorList>
            <consortium name="The Broad Institute Genomics Platform"/>
            <consortium name="The Broad Institute Genome Sequencing Center for Infectious Disease"/>
            <person name="Wu L."/>
            <person name="Ma J."/>
        </authorList>
    </citation>
    <scope>NUCLEOTIDE SEQUENCE [LARGE SCALE GENOMIC DNA]</scope>
    <source>
        <strain evidence="2">KACC 12597</strain>
    </source>
</reference>
<keyword evidence="2" id="KW-1185">Reference proteome</keyword>
<evidence type="ECO:0000313" key="2">
    <source>
        <dbReference type="Proteomes" id="UP001597337"/>
    </source>
</evidence>
<sequence length="61" mass="6658">MLAGSAILSETLARPHHDRRAGFVVTGNALALGRFALVESDVFRNGHEHDLLGNTSMNRAW</sequence>
<evidence type="ECO:0000313" key="1">
    <source>
        <dbReference type="EMBL" id="MFD2112557.1"/>
    </source>
</evidence>